<dbReference type="AlphaFoldDB" id="A0A844EK07"/>
<name>A0A844EK07_9LACO</name>
<evidence type="ECO:0000313" key="2">
    <source>
        <dbReference type="EMBL" id="MSE19724.1"/>
    </source>
</evidence>
<dbReference type="EMBL" id="WKKY01000002">
    <property type="protein sequence ID" value="MSE19724.1"/>
    <property type="molecule type" value="Genomic_DNA"/>
</dbReference>
<dbReference type="RefSeq" id="WP_343509609.1">
    <property type="nucleotide sequence ID" value="NZ_JBAPMB010000018.1"/>
</dbReference>
<feature type="transmembrane region" description="Helical" evidence="1">
    <location>
        <begin position="14"/>
        <end position="33"/>
    </location>
</feature>
<reference evidence="2 3" key="1">
    <citation type="submission" date="2019-11" db="EMBL/GenBank/DDBJ databases">
        <title>Draft Genome Sequence of Plant Growth-Promoting Rhizosphere-Associated Bacteria.</title>
        <authorList>
            <person name="Vasilyev I.Y."/>
            <person name="Radchenko V."/>
            <person name="Ilnitskaya E.V."/>
        </authorList>
    </citation>
    <scope>NUCLEOTIDE SEQUENCE [LARGE SCALE GENOMIC DNA]</scope>
    <source>
        <strain evidence="2 3">VRA_07sq_f</strain>
    </source>
</reference>
<keyword evidence="1" id="KW-0472">Membrane</keyword>
<proteinExistence type="predicted"/>
<evidence type="ECO:0000313" key="3">
    <source>
        <dbReference type="Proteomes" id="UP000491237"/>
    </source>
</evidence>
<sequence length="131" mass="15077">MDKKFYHHYKKNQFWFWTAIETYFIAIVFIIQANFFDLKPPGHSVVTKLDDPSAIFGIAVVGTFALVYAVWDIHWFYARPLMIGLLIFVWMTFFLGFVIHDLERGMLISPGAILAGGVICRIISYAFTGDD</sequence>
<keyword evidence="1" id="KW-1133">Transmembrane helix</keyword>
<organism evidence="2 3">
    <name type="scientific">Lentilactobacillus parabuchneri</name>
    <dbReference type="NCBI Taxonomy" id="152331"/>
    <lineage>
        <taxon>Bacteria</taxon>
        <taxon>Bacillati</taxon>
        <taxon>Bacillota</taxon>
        <taxon>Bacilli</taxon>
        <taxon>Lactobacillales</taxon>
        <taxon>Lactobacillaceae</taxon>
        <taxon>Lentilactobacillus</taxon>
    </lineage>
</organism>
<feature type="transmembrane region" description="Helical" evidence="1">
    <location>
        <begin position="53"/>
        <end position="71"/>
    </location>
</feature>
<accession>A0A844EK07</accession>
<comment type="caution">
    <text evidence="2">The sequence shown here is derived from an EMBL/GenBank/DDBJ whole genome shotgun (WGS) entry which is preliminary data.</text>
</comment>
<gene>
    <name evidence="2" type="ORF">GKC44_00290</name>
</gene>
<keyword evidence="1" id="KW-0812">Transmembrane</keyword>
<feature type="transmembrane region" description="Helical" evidence="1">
    <location>
        <begin position="83"/>
        <end position="100"/>
    </location>
</feature>
<protein>
    <submittedName>
        <fullName evidence="2">Uncharacterized protein</fullName>
    </submittedName>
</protein>
<dbReference type="Proteomes" id="UP000491237">
    <property type="component" value="Unassembled WGS sequence"/>
</dbReference>
<evidence type="ECO:0000256" key="1">
    <source>
        <dbReference type="SAM" id="Phobius"/>
    </source>
</evidence>
<feature type="transmembrane region" description="Helical" evidence="1">
    <location>
        <begin position="106"/>
        <end position="127"/>
    </location>
</feature>